<name>A0A644VY76_9ZZZZ</name>
<dbReference type="EMBL" id="VSSQ01000502">
    <property type="protein sequence ID" value="MPL96267.1"/>
    <property type="molecule type" value="Genomic_DNA"/>
</dbReference>
<reference evidence="1" key="1">
    <citation type="submission" date="2019-08" db="EMBL/GenBank/DDBJ databases">
        <authorList>
            <person name="Kucharzyk K."/>
            <person name="Murdoch R.W."/>
            <person name="Higgins S."/>
            <person name="Loffler F."/>
        </authorList>
    </citation>
    <scope>NUCLEOTIDE SEQUENCE</scope>
</reference>
<evidence type="ECO:0000313" key="1">
    <source>
        <dbReference type="EMBL" id="MPL96267.1"/>
    </source>
</evidence>
<sequence>MDSKEAHTANRRLAQWRVTWLIEHPTSHQLLWFIDSFVLRNPPLRQAPKRWAQL</sequence>
<accession>A0A644VY76</accession>
<organism evidence="1">
    <name type="scientific">bioreactor metagenome</name>
    <dbReference type="NCBI Taxonomy" id="1076179"/>
    <lineage>
        <taxon>unclassified sequences</taxon>
        <taxon>metagenomes</taxon>
        <taxon>ecological metagenomes</taxon>
    </lineage>
</organism>
<comment type="caution">
    <text evidence="1">The sequence shown here is derived from an EMBL/GenBank/DDBJ whole genome shotgun (WGS) entry which is preliminary data.</text>
</comment>
<protein>
    <submittedName>
        <fullName evidence="1">Uncharacterized protein</fullName>
    </submittedName>
</protein>
<proteinExistence type="predicted"/>
<gene>
    <name evidence="1" type="ORF">SDC9_42442</name>
</gene>
<dbReference type="AlphaFoldDB" id="A0A644VY76"/>